<evidence type="ECO:0000313" key="10">
    <source>
        <dbReference type="EMBL" id="CAB4217451.1"/>
    </source>
</evidence>
<dbReference type="PANTHER" id="PTHR42759">
    <property type="entry name" value="MOXR FAMILY PROTEIN"/>
    <property type="match status" value="1"/>
</dbReference>
<dbReference type="Gene3D" id="3.40.50.300">
    <property type="entry name" value="P-loop containing nucleotide triphosphate hydrolases"/>
    <property type="match status" value="1"/>
</dbReference>
<dbReference type="InterPro" id="IPR050764">
    <property type="entry name" value="CbbQ/NirQ/NorQ/GpvN"/>
</dbReference>
<evidence type="ECO:0000313" key="7">
    <source>
        <dbReference type="EMBL" id="CAB4177946.1"/>
    </source>
</evidence>
<dbReference type="EMBL" id="LR796762">
    <property type="protein sequence ID" value="CAB4164875.1"/>
    <property type="molecule type" value="Genomic_DNA"/>
</dbReference>
<name>A0A6J5RUD0_9CAUD</name>
<evidence type="ECO:0000313" key="6">
    <source>
        <dbReference type="EMBL" id="CAB4172278.1"/>
    </source>
</evidence>
<sequence length="247" mass="26963">MTQQATEGKVRNDLPQCWKDVENALNAGIDRLILFGPPGTGKTFAGLNYGDITAGAWRLICTEDMSNAQVEGHYKMNGEGGWSWTDGKAVSAWKGDGLRGGRLVIDEIDKAGADVFATLLAFTDSPESAKWESPDNGRTITPKDGFSVVMTTNIETMEELPEALKDRFPVAIRINQPHPDALLALSADLREYAVRMADAGERRISLRTFYAFDHLRKTLGDADSARMVFGKQAESVLDAIAINKVAV</sequence>
<dbReference type="CDD" id="cd00009">
    <property type="entry name" value="AAA"/>
    <property type="match status" value="1"/>
</dbReference>
<evidence type="ECO:0000313" key="9">
    <source>
        <dbReference type="EMBL" id="CAB4212784.1"/>
    </source>
</evidence>
<dbReference type="SUPFAM" id="SSF52540">
    <property type="entry name" value="P-loop containing nucleoside triphosphate hydrolases"/>
    <property type="match status" value="1"/>
</dbReference>
<dbReference type="EMBL" id="LR796443">
    <property type="protein sequence ID" value="CAB4145160.1"/>
    <property type="molecule type" value="Genomic_DNA"/>
</dbReference>
<dbReference type="EMBL" id="LR797395">
    <property type="protein sequence ID" value="CAB4212784.1"/>
    <property type="molecule type" value="Genomic_DNA"/>
</dbReference>
<evidence type="ECO:0000313" key="12">
    <source>
        <dbReference type="EMBL" id="CAB5229034.1"/>
    </source>
</evidence>
<dbReference type="EMBL" id="LR797305">
    <property type="protein sequence ID" value="CAB4200826.1"/>
    <property type="molecule type" value="Genomic_DNA"/>
</dbReference>
<dbReference type="EMBL" id="LR796961">
    <property type="protein sequence ID" value="CAB4177946.1"/>
    <property type="molecule type" value="Genomic_DNA"/>
</dbReference>
<protein>
    <submittedName>
        <fullName evidence="8">AAA domain containing protein</fullName>
    </submittedName>
</protein>
<dbReference type="PANTHER" id="PTHR42759:SF1">
    <property type="entry name" value="MAGNESIUM-CHELATASE SUBUNIT CHLD"/>
    <property type="match status" value="1"/>
</dbReference>
<evidence type="ECO:0000259" key="1">
    <source>
        <dbReference type="Pfam" id="PF07728"/>
    </source>
</evidence>
<dbReference type="EMBL" id="LR796644">
    <property type="protein sequence ID" value="CAB4156720.1"/>
    <property type="molecule type" value="Genomic_DNA"/>
</dbReference>
<dbReference type="EMBL" id="LR796698">
    <property type="protein sequence ID" value="CAB4159964.1"/>
    <property type="molecule type" value="Genomic_DNA"/>
</dbReference>
<evidence type="ECO:0000313" key="3">
    <source>
        <dbReference type="EMBL" id="CAB4156720.1"/>
    </source>
</evidence>
<dbReference type="InterPro" id="IPR027417">
    <property type="entry name" value="P-loop_NTPase"/>
</dbReference>
<gene>
    <name evidence="7" type="ORF">UFOVP1002_8</name>
    <name evidence="8" type="ORF">UFOVP1343_173</name>
    <name evidence="9" type="ORF">UFOVP1438_34</name>
    <name evidence="12" type="ORF">UFOVP1541_150</name>
    <name evidence="10" type="ORF">UFOVP1592_30</name>
    <name evidence="2" type="ORF">UFOVP465_79</name>
    <name evidence="3" type="ORF">UFOVP666_125</name>
    <name evidence="4" type="ORF">UFOVP727_14</name>
    <name evidence="11" type="ORF">UFOVP741_17</name>
    <name evidence="5" type="ORF">UFOVP819_153</name>
    <name evidence="6" type="ORF">UFOVP926_121</name>
</gene>
<dbReference type="InterPro" id="IPR011704">
    <property type="entry name" value="ATPase_dyneun-rel_AAA"/>
</dbReference>
<dbReference type="GO" id="GO:0016887">
    <property type="term" value="F:ATP hydrolysis activity"/>
    <property type="evidence" value="ECO:0007669"/>
    <property type="project" value="InterPro"/>
</dbReference>
<dbReference type="EMBL" id="LR797452">
    <property type="protein sequence ID" value="CAB4217451.1"/>
    <property type="molecule type" value="Genomic_DNA"/>
</dbReference>
<dbReference type="EMBL" id="LR798341">
    <property type="protein sequence ID" value="CAB5225069.1"/>
    <property type="molecule type" value="Genomic_DNA"/>
</dbReference>
<feature type="domain" description="ATPase dynein-related AAA" evidence="1">
    <location>
        <begin position="32"/>
        <end position="168"/>
    </location>
</feature>
<evidence type="ECO:0000313" key="8">
    <source>
        <dbReference type="EMBL" id="CAB4200826.1"/>
    </source>
</evidence>
<evidence type="ECO:0000313" key="5">
    <source>
        <dbReference type="EMBL" id="CAB4164875.1"/>
    </source>
</evidence>
<evidence type="ECO:0000313" key="2">
    <source>
        <dbReference type="EMBL" id="CAB4145160.1"/>
    </source>
</evidence>
<dbReference type="Pfam" id="PF07728">
    <property type="entry name" value="AAA_5"/>
    <property type="match status" value="1"/>
</dbReference>
<organism evidence="8">
    <name type="scientific">uncultured Caudovirales phage</name>
    <dbReference type="NCBI Taxonomy" id="2100421"/>
    <lineage>
        <taxon>Viruses</taxon>
        <taxon>Duplodnaviria</taxon>
        <taxon>Heunggongvirae</taxon>
        <taxon>Uroviricota</taxon>
        <taxon>Caudoviricetes</taxon>
        <taxon>Peduoviridae</taxon>
        <taxon>Maltschvirus</taxon>
        <taxon>Maltschvirus maltsch</taxon>
    </lineage>
</organism>
<reference evidence="8" key="1">
    <citation type="submission" date="2020-05" db="EMBL/GenBank/DDBJ databases">
        <authorList>
            <person name="Chiriac C."/>
            <person name="Salcher M."/>
            <person name="Ghai R."/>
            <person name="Kavagutti S V."/>
        </authorList>
    </citation>
    <scope>NUCLEOTIDE SEQUENCE</scope>
</reference>
<accession>A0A6J5RUD0</accession>
<dbReference type="GO" id="GO:0005524">
    <property type="term" value="F:ATP binding"/>
    <property type="evidence" value="ECO:0007669"/>
    <property type="project" value="InterPro"/>
</dbReference>
<evidence type="ECO:0000313" key="11">
    <source>
        <dbReference type="EMBL" id="CAB5225069.1"/>
    </source>
</evidence>
<proteinExistence type="predicted"/>
<dbReference type="EMBL" id="LR796878">
    <property type="protein sequence ID" value="CAB4172278.1"/>
    <property type="molecule type" value="Genomic_DNA"/>
</dbReference>
<dbReference type="EMBL" id="LR798395">
    <property type="protein sequence ID" value="CAB5229034.1"/>
    <property type="molecule type" value="Genomic_DNA"/>
</dbReference>
<evidence type="ECO:0000313" key="4">
    <source>
        <dbReference type="EMBL" id="CAB4159964.1"/>
    </source>
</evidence>